<dbReference type="EMBL" id="AP011833">
    <property type="protein sequence ID" value="BAJ47322.1"/>
    <property type="molecule type" value="Genomic_DNA"/>
</dbReference>
<dbReference type="KEGG" id="csu:CSUB_C0299"/>
<evidence type="ECO:0000313" key="1">
    <source>
        <dbReference type="EMBL" id="BAJ47322.1"/>
    </source>
</evidence>
<organism evidence="1 3">
    <name type="scientific">Caldiarchaeum subterraneum</name>
    <dbReference type="NCBI Taxonomy" id="311458"/>
    <lineage>
        <taxon>Archaea</taxon>
        <taxon>Nitrososphaerota</taxon>
        <taxon>Candidatus Caldarchaeales</taxon>
        <taxon>Candidatus Caldarchaeaceae</taxon>
        <taxon>Candidatus Caldarchaeum</taxon>
    </lineage>
</organism>
<proteinExistence type="predicted"/>
<evidence type="ECO:0000313" key="2">
    <source>
        <dbReference type="EMBL" id="BAJ50160.1"/>
    </source>
</evidence>
<reference evidence="1 3" key="2">
    <citation type="journal article" date="2011" name="Nucleic Acids Res.">
        <title>Insights into the evolution of Archaea and eukaryotic protein modifier systems revealed by the genome of a novel archaeal group.</title>
        <authorList>
            <person name="Nunoura T."/>
            <person name="Takaki Y."/>
            <person name="Kakuta J."/>
            <person name="Nishi S."/>
            <person name="Sugahara J."/>
            <person name="Kazama H."/>
            <person name="Chee G."/>
            <person name="Hattori M."/>
            <person name="Kanai A."/>
            <person name="Atomi H."/>
            <person name="Takai K."/>
            <person name="Takami H."/>
        </authorList>
    </citation>
    <scope>NUCLEOTIDE SEQUENCE [LARGE SCALE GENOMIC DNA]</scope>
</reference>
<dbReference type="AlphaFoldDB" id="E6N4V3"/>
<dbReference type="STRING" id="311458.CSUB_C0299"/>
<gene>
    <name evidence="2" type="ORF">CSUB_C0299</name>
    <name evidence="1" type="ORF">HGMM_F36E03C04</name>
</gene>
<dbReference type="BioCyc" id="CCAL311458:G131R-302-MONOMER"/>
<reference evidence="1 3" key="1">
    <citation type="journal article" date="2005" name="Environ. Microbiol.">
        <title>Genetic and functional properties of uncultivated thermophilic crenarchaeotes from a subsurface gold mine as revealed by analysis of genome fragments.</title>
        <authorList>
            <person name="Nunoura T."/>
            <person name="Hirayama H."/>
            <person name="Takami H."/>
            <person name="Oida H."/>
            <person name="Nishi S."/>
            <person name="Shimamura S."/>
            <person name="Suzuki Y."/>
            <person name="Inagaki F."/>
            <person name="Takai K."/>
            <person name="Nealson K.H."/>
            <person name="Horikoshi K."/>
        </authorList>
    </citation>
    <scope>NUCLEOTIDE SEQUENCE [LARGE SCALE GENOMIC DNA]</scope>
</reference>
<accession>E6N4V3</accession>
<protein>
    <submittedName>
        <fullName evidence="1">Uncharacterized protein</fullName>
    </submittedName>
</protein>
<name>E6N4V3_CALS0</name>
<dbReference type="Proteomes" id="UP000008120">
    <property type="component" value="Chromosome"/>
</dbReference>
<sequence length="117" mass="13127">MGEEKFLTICCSRSAYHRLQKCGNVIKALASDSMPIIVNATFIIGKFTATTTAKMELEDTITLITELGIPIEIIQPTDQSYKGIQQLLEEAQQKEKQLEAHTLKEVEKTLKRIKTTS</sequence>
<dbReference type="EMBL" id="BA000048">
    <property type="protein sequence ID" value="BAJ50160.1"/>
    <property type="molecule type" value="Genomic_DNA"/>
</dbReference>
<evidence type="ECO:0000313" key="3">
    <source>
        <dbReference type="Proteomes" id="UP000008120"/>
    </source>
</evidence>